<accession>A0ABN8N8X8</accession>
<keyword evidence="5" id="KW-0967">Endosome</keyword>
<dbReference type="InterPro" id="IPR037213">
    <property type="entry name" value="Run_dom_sf"/>
</dbReference>
<comment type="caution">
    <text evidence="12">The sequence shown here is derived from an EMBL/GenBank/DDBJ whole genome shotgun (WGS) entry which is preliminary data.</text>
</comment>
<proteinExistence type="predicted"/>
<keyword evidence="7" id="KW-0862">Zinc</keyword>
<feature type="compositionally biased region" description="Basic and acidic residues" evidence="9">
    <location>
        <begin position="869"/>
        <end position="882"/>
    </location>
</feature>
<dbReference type="InterPro" id="IPR051366">
    <property type="entry name" value="DEF8"/>
</dbReference>
<reference evidence="12 13" key="1">
    <citation type="submission" date="2022-05" db="EMBL/GenBank/DDBJ databases">
        <authorList>
            <consortium name="Genoscope - CEA"/>
            <person name="William W."/>
        </authorList>
    </citation>
    <scope>NUCLEOTIDE SEQUENCE [LARGE SCALE GENOMIC DNA]</scope>
</reference>
<dbReference type="PANTHER" id="PTHR12326:SF12">
    <property type="entry name" value="PLECKSTRIN HOMOLOGY AND RUN DOMAIN CONTAINING M1"/>
    <property type="match status" value="1"/>
</dbReference>
<evidence type="ECO:0000256" key="10">
    <source>
        <dbReference type="SAM" id="SignalP"/>
    </source>
</evidence>
<evidence type="ECO:0000259" key="11">
    <source>
        <dbReference type="PROSITE" id="PS50826"/>
    </source>
</evidence>
<evidence type="ECO:0000256" key="5">
    <source>
        <dbReference type="ARBA" id="ARBA00022753"/>
    </source>
</evidence>
<evidence type="ECO:0000256" key="4">
    <source>
        <dbReference type="ARBA" id="ARBA00022737"/>
    </source>
</evidence>
<dbReference type="InterPro" id="IPR004012">
    <property type="entry name" value="Run_dom"/>
</dbReference>
<name>A0ABN8N8X8_9CNID</name>
<dbReference type="PROSITE" id="PS50826">
    <property type="entry name" value="RUN"/>
    <property type="match status" value="1"/>
</dbReference>
<dbReference type="CDD" id="cd16448">
    <property type="entry name" value="RING-H2"/>
    <property type="match status" value="1"/>
</dbReference>
<feature type="domain" description="RUN" evidence="11">
    <location>
        <begin position="625"/>
        <end position="770"/>
    </location>
</feature>
<protein>
    <recommendedName>
        <fullName evidence="11">RUN domain-containing protein</fullName>
    </recommendedName>
</protein>
<dbReference type="Pfam" id="PF13901">
    <property type="entry name" value="RH_dom"/>
    <property type="match status" value="1"/>
</dbReference>
<evidence type="ECO:0000256" key="3">
    <source>
        <dbReference type="ARBA" id="ARBA00022723"/>
    </source>
</evidence>
<keyword evidence="8" id="KW-0072">Autophagy</keyword>
<keyword evidence="4" id="KW-0677">Repeat</keyword>
<dbReference type="SMART" id="SM01175">
    <property type="entry name" value="DUF4206"/>
    <property type="match status" value="1"/>
</dbReference>
<keyword evidence="10" id="KW-0732">Signal</keyword>
<dbReference type="SUPFAM" id="SSF140741">
    <property type="entry name" value="RUN domain-like"/>
    <property type="match status" value="1"/>
</dbReference>
<keyword evidence="2" id="KW-0597">Phosphoprotein</keyword>
<evidence type="ECO:0000313" key="13">
    <source>
        <dbReference type="Proteomes" id="UP001159427"/>
    </source>
</evidence>
<organism evidence="12 13">
    <name type="scientific">Porites evermanni</name>
    <dbReference type="NCBI Taxonomy" id="104178"/>
    <lineage>
        <taxon>Eukaryota</taxon>
        <taxon>Metazoa</taxon>
        <taxon>Cnidaria</taxon>
        <taxon>Anthozoa</taxon>
        <taxon>Hexacorallia</taxon>
        <taxon>Scleractinia</taxon>
        <taxon>Fungiina</taxon>
        <taxon>Poritidae</taxon>
        <taxon>Porites</taxon>
    </lineage>
</organism>
<sequence>MLNYSALLFILLLPGIIGKTEWGFKMFSKYETGNMSVIVTSPHDGMVNPLKQENGHPWPDRRPGCLRSGRCIFKHGCGEADSKKCKVIIDNDAGAAIVARDIADGIRALTGWRPHVVHNGLNRSKLDVNREINEATFDVLDAKKAYRDYHKFIEKARSTIHGRGLLLDIHGQERYDRIELGYLITGIQLDNGEFSAENTSVRNLGKQCGGHDSSCFKMFIHGHRSLGYFLNQEGLRAVPSPEEPAPNKTPFLPGGYTVKEYGSRSGGLVDAIQIEFPLSLRVKSGWESAKDRVVRAILQFLKLNYSDSFSNLLKNMLIYFAVLSSLLPHGIIGKTEWGFKMFSKYEPGNMSVIIASPHDGKINPLKQENGDPWPDRWPGCVGSDGCVWKHKCGKPDNETCTLIAYNDAGAGMVARDIADGIRALTGLRPHFVHNGLNRSKLDVNREINEATLDVLDAKKAYRDYHKFVEKARSAIHGRGLLLDIHGQERHDRIELGYLINGNHLDSGEFTAENTSVRNLGKHWCGNDLSCFKMFIHGHRSLGYFLNQEGLRAVPSPEEPAPNKTRLFSGGYTVKKHGSRSGGLIDAIQMEFPWSLRLKSGWEKFEMFPYSLQLQRKHIGTDVEVERNDEHALIISSLLEAIFLHGYQEHGVKVRETTNFFNLLGKISTETMPTHSFWSLIVNFTHKDVLHELEHLSQIHTNVGKCRAWIRLALNDGLMESYLETLLMDKNKLLESYKPSAFLLDAELPSIMKTFLQGLGEFKFDFNYNTPGLNNWTGDTLAYCGIWQLPKVSPQTLSPAYAGVEGHGPSTIPVTIPAPSAVSPQVSRSIAAQTSSSCSSDAEVAELAGGSIEDSMEMKRRFVEQQTETAGREAGQREMKSPDQRPSTQKNDERGRELSSATVQTSSQQENKRNTISPTPLMGSNKLGMAGGWSSAFETQMSVVGNIDQAGNTGTVVVPEDTLRPASPTRLKNVPSFRTLLKDYTVQGPNRFEAPVYEDPPTPTQPQEIPQTKERHFSESITAAGFEVLPKRGSVHSTHGEDRTNELMALVTEIANEKGLDSQNYQCKGCGRNIGMIYGEFKVCTYDACYYCFECHENEEHVIPARVIHNWDLRKHQVAKHCKLFLLHIEEEPLFNIDETNPTLYNVIKELREVMVLRSQLQHLKGFVYTCKDPIADEVRRRIWPREYLWDDIHQYSLLDLIQVQSGQLAHHLKKIIAHCTKHVYKCKLCCQKGFFCEICNNSKIIYPFEVATTTQCGKCKALYHKACIAERKCPKCIRKRKQQTAKTITATVLEFDSPW</sequence>
<feature type="signal peptide" evidence="10">
    <location>
        <begin position="1"/>
        <end position="18"/>
    </location>
</feature>
<evidence type="ECO:0000256" key="9">
    <source>
        <dbReference type="SAM" id="MobiDB-lite"/>
    </source>
</evidence>
<evidence type="ECO:0000256" key="2">
    <source>
        <dbReference type="ARBA" id="ARBA00022553"/>
    </source>
</evidence>
<feature type="region of interest" description="Disordered" evidence="9">
    <location>
        <begin position="831"/>
        <end position="922"/>
    </location>
</feature>
<feature type="chain" id="PRO_5046727660" description="RUN domain-containing protein" evidence="10">
    <location>
        <begin position="19"/>
        <end position="1299"/>
    </location>
</feature>
<dbReference type="Gene3D" id="1.20.58.900">
    <property type="match status" value="1"/>
</dbReference>
<dbReference type="Gene3D" id="3.40.630.40">
    <property type="entry name" value="Zn-dependent exopeptidases"/>
    <property type="match status" value="2"/>
</dbReference>
<comment type="subcellular location">
    <subcellularLocation>
        <location evidence="1">Late endosome</location>
    </subcellularLocation>
</comment>
<feature type="region of interest" description="Disordered" evidence="9">
    <location>
        <begin position="992"/>
        <end position="1011"/>
    </location>
</feature>
<evidence type="ECO:0000313" key="12">
    <source>
        <dbReference type="EMBL" id="CAH3044981.1"/>
    </source>
</evidence>
<keyword evidence="6" id="KW-0863">Zinc-finger</keyword>
<evidence type="ECO:0000256" key="7">
    <source>
        <dbReference type="ARBA" id="ARBA00022833"/>
    </source>
</evidence>
<dbReference type="EMBL" id="CALNXI010000764">
    <property type="protein sequence ID" value="CAH3044981.1"/>
    <property type="molecule type" value="Genomic_DNA"/>
</dbReference>
<dbReference type="InterPro" id="IPR025258">
    <property type="entry name" value="RH_dom"/>
</dbReference>
<dbReference type="SMART" id="SM00593">
    <property type="entry name" value="RUN"/>
    <property type="match status" value="1"/>
</dbReference>
<evidence type="ECO:0000256" key="1">
    <source>
        <dbReference type="ARBA" id="ARBA00004603"/>
    </source>
</evidence>
<feature type="compositionally biased region" description="Low complexity" evidence="9">
    <location>
        <begin position="831"/>
        <end position="841"/>
    </location>
</feature>
<feature type="compositionally biased region" description="Polar residues" evidence="9">
    <location>
        <begin position="898"/>
        <end position="917"/>
    </location>
</feature>
<evidence type="ECO:0000256" key="8">
    <source>
        <dbReference type="ARBA" id="ARBA00023006"/>
    </source>
</evidence>
<evidence type="ECO:0000256" key="6">
    <source>
        <dbReference type="ARBA" id="ARBA00022771"/>
    </source>
</evidence>
<dbReference type="Proteomes" id="UP001159427">
    <property type="component" value="Unassembled WGS sequence"/>
</dbReference>
<keyword evidence="3" id="KW-0479">Metal-binding</keyword>
<dbReference type="Pfam" id="PF02759">
    <property type="entry name" value="RUN"/>
    <property type="match status" value="1"/>
</dbReference>
<gene>
    <name evidence="12" type="ORF">PEVE_00040953</name>
</gene>
<dbReference type="PANTHER" id="PTHR12326">
    <property type="entry name" value="PLECKSTRIN HOMOLOGY DOMAIN CONTAINING PROTEIN"/>
    <property type="match status" value="1"/>
</dbReference>
<keyword evidence="13" id="KW-1185">Reference proteome</keyword>